<evidence type="ECO:0000313" key="5">
    <source>
        <dbReference type="EMBL" id="OGC69542.1"/>
    </source>
</evidence>
<dbReference type="PANTHER" id="PTHR30627:SF1">
    <property type="entry name" value="PEPTIDOGLYCAN D,D-TRANSPEPTIDASE FTSI"/>
    <property type="match status" value="1"/>
</dbReference>
<dbReference type="GO" id="GO:0005886">
    <property type="term" value="C:plasma membrane"/>
    <property type="evidence" value="ECO:0007669"/>
    <property type="project" value="TreeGrafter"/>
</dbReference>
<dbReference type="Pfam" id="PF00905">
    <property type="entry name" value="Transpeptidase"/>
    <property type="match status" value="1"/>
</dbReference>
<dbReference type="Proteomes" id="UP000179113">
    <property type="component" value="Unassembled WGS sequence"/>
</dbReference>
<organism evidence="5 6">
    <name type="scientific">candidate division WWE3 bacterium RIFOXYC1_FULL_39_7</name>
    <dbReference type="NCBI Taxonomy" id="1802643"/>
    <lineage>
        <taxon>Bacteria</taxon>
        <taxon>Katanobacteria</taxon>
    </lineage>
</organism>
<comment type="subcellular location">
    <subcellularLocation>
        <location evidence="1">Membrane</location>
    </subcellularLocation>
</comment>
<dbReference type="AlphaFoldDB" id="A0A1F4WJE2"/>
<dbReference type="InterPro" id="IPR050515">
    <property type="entry name" value="Beta-lactam/transpept"/>
</dbReference>
<dbReference type="GO" id="GO:0008658">
    <property type="term" value="F:penicillin binding"/>
    <property type="evidence" value="ECO:0007669"/>
    <property type="project" value="InterPro"/>
</dbReference>
<evidence type="ECO:0000256" key="2">
    <source>
        <dbReference type="ARBA" id="ARBA00023136"/>
    </source>
</evidence>
<sequence>MKWRLKIAGLTFLGVVLLVLGRLFYWQIIRGEELQTSARNQYMSGSRILAKRGGILSSSGDWLVSSAVSFLMYAQMTEITDDARTIANKLAPLLVDDPSDKQNLLQKAMELEAALLRVDVVWLPLARKLNSVTKRNIEALAIRGIGFDLEEARVYPEASSSAHVLGFVGKSDEGRDQGYFGLEGYYDLLLAGTNGYLERESSAIGMPLLTGEERGTSALGGVNLITHINKSIQLLIERRLVNGIEKYEAVSGNVIVIDPETGGIIAMAAYPSYDPGKYFEYGDMYFKNPIISDAFEPGSILKPVIMVAGLDSGEVSPETKCDICDKPLKIDKYEIGTWNNEYHADSTMAEVIQHSDNVGMAFVGQKLGADRMYDYLKNFGFGSLTDIDLQGEASPKIRERGKWGDVDVATASFGQGIAVTPVQMVMAITAIARDGVMITPQVVGKLSQGDWEENIELKVGERVISEKAANEITQMMVTAASEGEAKWTADVKLKVAGKTGTAQIPVAGHYDDEKTIASFVGFAPYDQPKFVMLVTLREPQSSPWASETAAPLWYGIAKEMMRYLD</sequence>
<dbReference type="Pfam" id="PF03717">
    <property type="entry name" value="PBP_dimer"/>
    <property type="match status" value="1"/>
</dbReference>
<dbReference type="Gene3D" id="3.40.710.10">
    <property type="entry name" value="DD-peptidase/beta-lactamase superfamily"/>
    <property type="match status" value="1"/>
</dbReference>
<dbReference type="SUPFAM" id="SSF56519">
    <property type="entry name" value="Penicillin binding protein dimerisation domain"/>
    <property type="match status" value="1"/>
</dbReference>
<dbReference type="Gene3D" id="3.30.450.330">
    <property type="match status" value="1"/>
</dbReference>
<feature type="domain" description="Penicillin-binding protein dimerisation" evidence="4">
    <location>
        <begin position="48"/>
        <end position="205"/>
    </location>
</feature>
<keyword evidence="2" id="KW-0472">Membrane</keyword>
<dbReference type="SUPFAM" id="SSF56601">
    <property type="entry name" value="beta-lactamase/transpeptidase-like"/>
    <property type="match status" value="1"/>
</dbReference>
<protein>
    <recommendedName>
        <fullName evidence="7">Penicillin-binding protein transpeptidase domain-containing protein</fullName>
    </recommendedName>
</protein>
<dbReference type="GO" id="GO:0071555">
    <property type="term" value="P:cell wall organization"/>
    <property type="evidence" value="ECO:0007669"/>
    <property type="project" value="TreeGrafter"/>
</dbReference>
<name>A0A1F4WJE2_UNCKA</name>
<comment type="caution">
    <text evidence="5">The sequence shown here is derived from an EMBL/GenBank/DDBJ whole genome shotgun (WGS) entry which is preliminary data.</text>
</comment>
<dbReference type="EMBL" id="MEWA01000020">
    <property type="protein sequence ID" value="OGC69542.1"/>
    <property type="molecule type" value="Genomic_DNA"/>
</dbReference>
<evidence type="ECO:0000259" key="3">
    <source>
        <dbReference type="Pfam" id="PF00905"/>
    </source>
</evidence>
<gene>
    <name evidence="5" type="ORF">A2415_05335</name>
</gene>
<evidence type="ECO:0008006" key="7">
    <source>
        <dbReference type="Google" id="ProtNLM"/>
    </source>
</evidence>
<evidence type="ECO:0000256" key="1">
    <source>
        <dbReference type="ARBA" id="ARBA00004370"/>
    </source>
</evidence>
<proteinExistence type="predicted"/>
<dbReference type="InterPro" id="IPR001460">
    <property type="entry name" value="PCN-bd_Tpept"/>
</dbReference>
<reference evidence="5 6" key="1">
    <citation type="journal article" date="2016" name="Nat. Commun.">
        <title>Thousands of microbial genomes shed light on interconnected biogeochemical processes in an aquifer system.</title>
        <authorList>
            <person name="Anantharaman K."/>
            <person name="Brown C.T."/>
            <person name="Hug L.A."/>
            <person name="Sharon I."/>
            <person name="Castelle C.J."/>
            <person name="Probst A.J."/>
            <person name="Thomas B.C."/>
            <person name="Singh A."/>
            <person name="Wilkins M.J."/>
            <person name="Karaoz U."/>
            <person name="Brodie E.L."/>
            <person name="Williams K.H."/>
            <person name="Hubbard S.S."/>
            <person name="Banfield J.F."/>
        </authorList>
    </citation>
    <scope>NUCLEOTIDE SEQUENCE [LARGE SCALE GENOMIC DNA]</scope>
</reference>
<dbReference type="InterPro" id="IPR012338">
    <property type="entry name" value="Beta-lactam/transpept-like"/>
</dbReference>
<dbReference type="Gene3D" id="3.90.1310.10">
    <property type="entry name" value="Penicillin-binding protein 2a (Domain 2)"/>
    <property type="match status" value="1"/>
</dbReference>
<evidence type="ECO:0000259" key="4">
    <source>
        <dbReference type="Pfam" id="PF03717"/>
    </source>
</evidence>
<dbReference type="InterPro" id="IPR005311">
    <property type="entry name" value="PBP_dimer"/>
</dbReference>
<dbReference type="PANTHER" id="PTHR30627">
    <property type="entry name" value="PEPTIDOGLYCAN D,D-TRANSPEPTIDASE"/>
    <property type="match status" value="1"/>
</dbReference>
<evidence type="ECO:0000313" key="6">
    <source>
        <dbReference type="Proteomes" id="UP000179113"/>
    </source>
</evidence>
<accession>A0A1F4WJE2</accession>
<feature type="domain" description="Penicillin-binding protein transpeptidase" evidence="3">
    <location>
        <begin position="254"/>
        <end position="557"/>
    </location>
</feature>
<dbReference type="InterPro" id="IPR036138">
    <property type="entry name" value="PBP_dimer_sf"/>
</dbReference>